<dbReference type="EMBL" id="CP114280">
    <property type="protein sequence ID" value="WFN57311.1"/>
    <property type="molecule type" value="Genomic_DNA"/>
</dbReference>
<protein>
    <submittedName>
        <fullName evidence="2">Uncharacterized protein</fullName>
    </submittedName>
</protein>
<dbReference type="Proteomes" id="UP001219630">
    <property type="component" value="Chromosome"/>
</dbReference>
<keyword evidence="1" id="KW-1133">Transmembrane helix</keyword>
<proteinExistence type="predicted"/>
<keyword evidence="1" id="KW-0472">Membrane</keyword>
<accession>A0ABY8GBL0</accession>
<organism evidence="2 3">
    <name type="scientific">Dickeya lacustris</name>
    <dbReference type="NCBI Taxonomy" id="2259638"/>
    <lineage>
        <taxon>Bacteria</taxon>
        <taxon>Pseudomonadati</taxon>
        <taxon>Pseudomonadota</taxon>
        <taxon>Gammaproteobacteria</taxon>
        <taxon>Enterobacterales</taxon>
        <taxon>Pectobacteriaceae</taxon>
        <taxon>Dickeya</taxon>
    </lineage>
</organism>
<dbReference type="RefSeq" id="WP_240632704.1">
    <property type="nucleotide sequence ID" value="NZ_CP114280.1"/>
</dbReference>
<evidence type="ECO:0000313" key="2">
    <source>
        <dbReference type="EMBL" id="WFN57311.1"/>
    </source>
</evidence>
<gene>
    <name evidence="2" type="ORF">O1Q98_09020</name>
</gene>
<keyword evidence="1" id="KW-0812">Transmembrane</keyword>
<evidence type="ECO:0000313" key="3">
    <source>
        <dbReference type="Proteomes" id="UP001219630"/>
    </source>
</evidence>
<feature type="transmembrane region" description="Helical" evidence="1">
    <location>
        <begin position="7"/>
        <end position="29"/>
    </location>
</feature>
<keyword evidence="3" id="KW-1185">Reference proteome</keyword>
<feature type="transmembrane region" description="Helical" evidence="1">
    <location>
        <begin position="35"/>
        <end position="59"/>
    </location>
</feature>
<name>A0ABY8GBL0_9GAMM</name>
<sequence length="142" mass="16710">MIDRWAIALIFGVVFWLFSYQMCVGFIFINEYQRIINFTLGVFAFLLYLPLIFFLWYALISGINRPITNCHVLSALNDRVPSTRKKNDEYHCCARFVVRREFLASLAINADVQFHHRCDSDFVCTGDRLFRAFSDAQQQFTE</sequence>
<evidence type="ECO:0000256" key="1">
    <source>
        <dbReference type="SAM" id="Phobius"/>
    </source>
</evidence>
<reference evidence="2 3" key="1">
    <citation type="submission" date="2022-12" db="EMBL/GenBank/DDBJ databases">
        <title>Complete genome sequencing of Dickeya lacustris type strain LMG30899.</title>
        <authorList>
            <person name="Dobhal S."/>
            <person name="Arizala D."/>
            <person name="Arif M."/>
        </authorList>
    </citation>
    <scope>NUCLEOTIDE SEQUENCE [LARGE SCALE GENOMIC DNA]</scope>
    <source>
        <strain evidence="2 3">LMG30899</strain>
    </source>
</reference>